<sequence length="134" mass="15073">MEKELGTIHEDLPISLFLKPSLMWHEVSFVELKLFLESYLSYVTIVGNACAISFGGGLLLLVSSTSKCVSSYNSLKNQFVINDISGKPSCFECELVHDDSFFDAKVGGLLEFNSDSFDIFHEMFEEKWSLDLIV</sequence>
<proteinExistence type="predicted"/>
<accession>A0ACC0B540</accession>
<name>A0ACC0B540_CATRO</name>
<comment type="caution">
    <text evidence="1">The sequence shown here is derived from an EMBL/GenBank/DDBJ whole genome shotgun (WGS) entry which is preliminary data.</text>
</comment>
<evidence type="ECO:0000313" key="1">
    <source>
        <dbReference type="EMBL" id="KAI5667643.1"/>
    </source>
</evidence>
<gene>
    <name evidence="1" type="ORF">M9H77_17496</name>
</gene>
<protein>
    <submittedName>
        <fullName evidence="1">Uncharacterized protein</fullName>
    </submittedName>
</protein>
<evidence type="ECO:0000313" key="2">
    <source>
        <dbReference type="Proteomes" id="UP001060085"/>
    </source>
</evidence>
<organism evidence="1 2">
    <name type="scientific">Catharanthus roseus</name>
    <name type="common">Madagascar periwinkle</name>
    <name type="synonym">Vinca rosea</name>
    <dbReference type="NCBI Taxonomy" id="4058"/>
    <lineage>
        <taxon>Eukaryota</taxon>
        <taxon>Viridiplantae</taxon>
        <taxon>Streptophyta</taxon>
        <taxon>Embryophyta</taxon>
        <taxon>Tracheophyta</taxon>
        <taxon>Spermatophyta</taxon>
        <taxon>Magnoliopsida</taxon>
        <taxon>eudicotyledons</taxon>
        <taxon>Gunneridae</taxon>
        <taxon>Pentapetalae</taxon>
        <taxon>asterids</taxon>
        <taxon>lamiids</taxon>
        <taxon>Gentianales</taxon>
        <taxon>Apocynaceae</taxon>
        <taxon>Rauvolfioideae</taxon>
        <taxon>Vinceae</taxon>
        <taxon>Catharanthinae</taxon>
        <taxon>Catharanthus</taxon>
    </lineage>
</organism>
<dbReference type="Proteomes" id="UP001060085">
    <property type="component" value="Linkage Group LG04"/>
</dbReference>
<dbReference type="EMBL" id="CM044704">
    <property type="protein sequence ID" value="KAI5667643.1"/>
    <property type="molecule type" value="Genomic_DNA"/>
</dbReference>
<keyword evidence="2" id="KW-1185">Reference proteome</keyword>
<reference evidence="2" key="1">
    <citation type="journal article" date="2023" name="Nat. Plants">
        <title>Single-cell RNA sequencing provides a high-resolution roadmap for understanding the multicellular compartmentation of specialized metabolism.</title>
        <authorList>
            <person name="Sun S."/>
            <person name="Shen X."/>
            <person name="Li Y."/>
            <person name="Li Y."/>
            <person name="Wang S."/>
            <person name="Li R."/>
            <person name="Zhang H."/>
            <person name="Shen G."/>
            <person name="Guo B."/>
            <person name="Wei J."/>
            <person name="Xu J."/>
            <person name="St-Pierre B."/>
            <person name="Chen S."/>
            <person name="Sun C."/>
        </authorList>
    </citation>
    <scope>NUCLEOTIDE SEQUENCE [LARGE SCALE GENOMIC DNA]</scope>
</reference>